<keyword evidence="2" id="KW-0226">DNA condensation</keyword>
<dbReference type="EMBL" id="AWWI01000066">
    <property type="protein sequence ID" value="PIL20095.1"/>
    <property type="molecule type" value="Genomic_DNA"/>
</dbReference>
<evidence type="ECO:0000256" key="3">
    <source>
        <dbReference type="ARBA" id="ARBA00023125"/>
    </source>
</evidence>
<accession>A0A2G8REU4</accession>
<dbReference type="Gene3D" id="4.10.520.10">
    <property type="entry name" value="IHF-like DNA-binding proteins"/>
    <property type="match status" value="1"/>
</dbReference>
<dbReference type="SMART" id="SM00411">
    <property type="entry name" value="BHL"/>
    <property type="match status" value="1"/>
</dbReference>
<proteinExistence type="inferred from homology"/>
<dbReference type="RefSeq" id="WP_099910985.1">
    <property type="nucleotide sequence ID" value="NZ_AWWI01000066.1"/>
</dbReference>
<gene>
    <name evidence="5" type="ORF">P775_11150</name>
</gene>
<evidence type="ECO:0000313" key="5">
    <source>
        <dbReference type="EMBL" id="PIL20095.1"/>
    </source>
</evidence>
<dbReference type="InterPro" id="IPR020816">
    <property type="entry name" value="Histone-like_DNA-bd_CS"/>
</dbReference>
<dbReference type="AlphaFoldDB" id="A0A2G8REU4"/>
<dbReference type="CDD" id="cd13831">
    <property type="entry name" value="HU"/>
    <property type="match status" value="1"/>
</dbReference>
<evidence type="ECO:0000313" key="6">
    <source>
        <dbReference type="Proteomes" id="UP000231259"/>
    </source>
</evidence>
<dbReference type="PRINTS" id="PR01727">
    <property type="entry name" value="DNABINDINGHU"/>
</dbReference>
<evidence type="ECO:0000256" key="4">
    <source>
        <dbReference type="RuleBase" id="RU003939"/>
    </source>
</evidence>
<dbReference type="InterPro" id="IPR000119">
    <property type="entry name" value="Hist_DNA-bd"/>
</dbReference>
<organism evidence="5 6">
    <name type="scientific">Puniceibacterium antarcticum</name>
    <dbReference type="NCBI Taxonomy" id="1206336"/>
    <lineage>
        <taxon>Bacteria</taxon>
        <taxon>Pseudomonadati</taxon>
        <taxon>Pseudomonadota</taxon>
        <taxon>Alphaproteobacteria</taxon>
        <taxon>Rhodobacterales</taxon>
        <taxon>Paracoccaceae</taxon>
        <taxon>Puniceibacterium</taxon>
    </lineage>
</organism>
<protein>
    <submittedName>
        <fullName evidence="5">Transcriptional regulator</fullName>
    </submittedName>
</protein>
<comment type="caution">
    <text evidence="5">The sequence shown here is derived from an EMBL/GenBank/DDBJ whole genome shotgun (WGS) entry which is preliminary data.</text>
</comment>
<dbReference type="GO" id="GO:0003677">
    <property type="term" value="F:DNA binding"/>
    <property type="evidence" value="ECO:0007669"/>
    <property type="project" value="UniProtKB-KW"/>
</dbReference>
<reference evidence="5 6" key="1">
    <citation type="submission" date="2013-09" db="EMBL/GenBank/DDBJ databases">
        <title>Genome sequencing of Phaeobacter antarcticus sp. nov. SM1211.</title>
        <authorList>
            <person name="Zhang X.-Y."/>
            <person name="Liu C."/>
            <person name="Chen X.-L."/>
            <person name="Xie B.-B."/>
            <person name="Qin Q.-L."/>
            <person name="Rong J.-C."/>
            <person name="Zhang Y.-Z."/>
        </authorList>
    </citation>
    <scope>NUCLEOTIDE SEQUENCE [LARGE SCALE GENOMIC DNA]</scope>
    <source>
        <strain evidence="5 6">SM1211</strain>
    </source>
</reference>
<dbReference type="OrthoDB" id="9799835at2"/>
<dbReference type="Proteomes" id="UP000231259">
    <property type="component" value="Unassembled WGS sequence"/>
</dbReference>
<sequence>MSKITKAILIETISQDVGLPKTKTAEVVDAVLSRIQSYTDDGEKVALASFGQFEARTRKARQGRNPSTGETIQIPESRTMVFRASKAVKKS</sequence>
<keyword evidence="6" id="KW-1185">Reference proteome</keyword>
<dbReference type="GO" id="GO:0030261">
    <property type="term" value="P:chromosome condensation"/>
    <property type="evidence" value="ECO:0007669"/>
    <property type="project" value="UniProtKB-KW"/>
</dbReference>
<dbReference type="GO" id="GO:0030527">
    <property type="term" value="F:structural constituent of chromatin"/>
    <property type="evidence" value="ECO:0007669"/>
    <property type="project" value="InterPro"/>
</dbReference>
<comment type="similarity">
    <text evidence="1 4">Belongs to the bacterial histone-like protein family.</text>
</comment>
<dbReference type="PANTHER" id="PTHR33175:SF3">
    <property type="entry name" value="DNA-BINDING PROTEIN HU-BETA"/>
    <property type="match status" value="1"/>
</dbReference>
<evidence type="ECO:0000256" key="2">
    <source>
        <dbReference type="ARBA" id="ARBA00023067"/>
    </source>
</evidence>
<dbReference type="Pfam" id="PF00216">
    <property type="entry name" value="Bac_DNA_binding"/>
    <property type="match status" value="1"/>
</dbReference>
<evidence type="ECO:0000256" key="1">
    <source>
        <dbReference type="ARBA" id="ARBA00010529"/>
    </source>
</evidence>
<dbReference type="PROSITE" id="PS00045">
    <property type="entry name" value="HISTONE_LIKE"/>
    <property type="match status" value="1"/>
</dbReference>
<dbReference type="SUPFAM" id="SSF47729">
    <property type="entry name" value="IHF-like DNA-binding proteins"/>
    <property type="match status" value="1"/>
</dbReference>
<name>A0A2G8REU4_9RHOB</name>
<dbReference type="PANTHER" id="PTHR33175">
    <property type="entry name" value="DNA-BINDING PROTEIN HU"/>
    <property type="match status" value="1"/>
</dbReference>
<keyword evidence="3" id="KW-0238">DNA-binding</keyword>
<dbReference type="InterPro" id="IPR010992">
    <property type="entry name" value="IHF-like_DNA-bd_dom_sf"/>
</dbReference>